<dbReference type="InterPro" id="IPR056840">
    <property type="entry name" value="HEAT_IPO9_central"/>
</dbReference>
<dbReference type="InterPro" id="IPR011989">
    <property type="entry name" value="ARM-like"/>
</dbReference>
<name>A0A0G4GT15_9ALVE</name>
<reference evidence="7" key="1">
    <citation type="submission" date="2014-11" db="EMBL/GenBank/DDBJ databases">
        <authorList>
            <person name="Otto D Thomas"/>
            <person name="Naeem Raeece"/>
        </authorList>
    </citation>
    <scope>NUCLEOTIDE SEQUENCE</scope>
</reference>
<keyword evidence="4" id="KW-0539">Nucleus</keyword>
<protein>
    <recommendedName>
        <fullName evidence="6">Importin N-terminal domain-containing protein</fullName>
    </recommendedName>
</protein>
<keyword evidence="2" id="KW-0813">Transport</keyword>
<dbReference type="PANTHER" id="PTHR10997">
    <property type="entry name" value="IMPORTIN-7, 8, 11"/>
    <property type="match status" value="1"/>
</dbReference>
<evidence type="ECO:0000259" key="6">
    <source>
        <dbReference type="PROSITE" id="PS50166"/>
    </source>
</evidence>
<dbReference type="SUPFAM" id="SSF48371">
    <property type="entry name" value="ARM repeat"/>
    <property type="match status" value="1"/>
</dbReference>
<evidence type="ECO:0000256" key="1">
    <source>
        <dbReference type="ARBA" id="ARBA00004123"/>
    </source>
</evidence>
<feature type="domain" description="Importin N-terminal" evidence="6">
    <location>
        <begin position="19"/>
        <end position="89"/>
    </location>
</feature>
<dbReference type="InterPro" id="IPR001494">
    <property type="entry name" value="Importin-beta_N"/>
</dbReference>
<feature type="compositionally biased region" description="Acidic residues" evidence="5">
    <location>
        <begin position="938"/>
        <end position="949"/>
    </location>
</feature>
<gene>
    <name evidence="7" type="ORF">Cvel_23256</name>
</gene>
<dbReference type="GO" id="GO:0006606">
    <property type="term" value="P:protein import into nucleus"/>
    <property type="evidence" value="ECO:0007669"/>
    <property type="project" value="TreeGrafter"/>
</dbReference>
<proteinExistence type="predicted"/>
<dbReference type="GO" id="GO:0005635">
    <property type="term" value="C:nuclear envelope"/>
    <property type="evidence" value="ECO:0007669"/>
    <property type="project" value="TreeGrafter"/>
</dbReference>
<dbReference type="Gene3D" id="1.25.10.10">
    <property type="entry name" value="Leucine-rich Repeat Variant"/>
    <property type="match status" value="1"/>
</dbReference>
<feature type="region of interest" description="Disordered" evidence="5">
    <location>
        <begin position="917"/>
        <end position="949"/>
    </location>
</feature>
<dbReference type="AlphaFoldDB" id="A0A0G4GT15"/>
<sequence length="1070" mass="117003">MMQLLAGLASGDGPTRTAAENILDSQGKQPGFLAEMAHIAIYPDPDPAHAGSRLLAAVLCKRLVKDGWTTLSEAEKMQVKGLLLESGISHREKPIRTALHVAIAKIADECSLPQGWPELIALIGGLIQQNRQTDTMTSPEQRAEQRRTMECGLECLVVMLEECDRLAASLAPHMDALFYLASGDGSTPAITRRCVNVYRSTITILILSEEKQILKDTIFPSLEKWTQLIEHVITSLQSSYADLEAFRTSFAAVKLLKALVENRGTDVKVKTQAAGVLHGILSFLERYAPQYEAMVVNAEEGGIEEDEEGGPQAFLMQAMEMMATMALKPGHRKAIKGKIQPSLLLFAQYMQLSSAQVSAWAADPNEFLLNEDDERLDINVRKTAESLIDAFFEEFENETLNGVVAAAMRMVALAEEKNGNGNPFWWKYYEVALKMISIIGDCLEAPDEVPPQVLEGVAKIIGQLGNAVSGPHVPLFLRARAFLTAQKLRNFIVARFAGDVDSILLVAAQGVAPENNMVLRVCAMRAFCSFLGHASMAARSAAFQESRVATSIAEILSQATDDVLHLAMDALSALVKHCPAEVAAVEESFSPIVLNVWAAASNDPLVQLAFQSFVASACASSDALRRSLENRLIPRILRVFQLHAELRDQTVGGAGTAAGGATGTGGDGGQGGDDDGFSLGVCVDVLSTLLKRADVPLSDPFWASFELLMKIAMSFEESSFLQSACEVFLLVILRAADRVRQAGHLAAFLQFAERMLSPGMDDRACLFVGPLLTVFIRNFAAELGSQLVNGILRACADRLLRSEMPALQQNLLVVFGCFLNQSCSEVAALLEAIRIDHAGETLNGLEAVIAVWCMNTECLASQYSRNVTYSALTKLLQTEEERLVRVRAKKPVPLQIVEVLAKALREENKGLRLKVEREERRRKHRDQQQRDRGSASLDAEEDDWVDEDDETVGMSGLAGLHNEDDPNWRALMENWDDDDDDDDWGGKMTPENDAFRAMEKEDPLFSMDLQAELFRLLQELAGNGNKWLQALSGEEQTKLKGALEDATALRQRLESNAQGGGAGGSMGIPR</sequence>
<keyword evidence="3" id="KW-0653">Protein transport</keyword>
<organism evidence="7">
    <name type="scientific">Chromera velia CCMP2878</name>
    <dbReference type="NCBI Taxonomy" id="1169474"/>
    <lineage>
        <taxon>Eukaryota</taxon>
        <taxon>Sar</taxon>
        <taxon>Alveolata</taxon>
        <taxon>Colpodellida</taxon>
        <taxon>Chromeraceae</taxon>
        <taxon>Chromera</taxon>
    </lineage>
</organism>
<dbReference type="GO" id="GO:0005829">
    <property type="term" value="C:cytosol"/>
    <property type="evidence" value="ECO:0007669"/>
    <property type="project" value="TreeGrafter"/>
</dbReference>
<dbReference type="GO" id="GO:0031267">
    <property type="term" value="F:small GTPase binding"/>
    <property type="evidence" value="ECO:0007669"/>
    <property type="project" value="InterPro"/>
</dbReference>
<dbReference type="VEuPathDB" id="CryptoDB:Cvel_23256"/>
<evidence type="ECO:0000313" key="7">
    <source>
        <dbReference type="EMBL" id="CEM33800.1"/>
    </source>
</evidence>
<accession>A0A0G4GT15</accession>
<dbReference type="PANTHER" id="PTHR10997:SF9">
    <property type="entry name" value="IMPORTIN-9"/>
    <property type="match status" value="1"/>
</dbReference>
<evidence type="ECO:0000256" key="3">
    <source>
        <dbReference type="ARBA" id="ARBA00022927"/>
    </source>
</evidence>
<dbReference type="PROSITE" id="PS50166">
    <property type="entry name" value="IMPORTIN_B_NT"/>
    <property type="match status" value="1"/>
</dbReference>
<evidence type="ECO:0000256" key="5">
    <source>
        <dbReference type="SAM" id="MobiDB-lite"/>
    </source>
</evidence>
<dbReference type="Pfam" id="PF25018">
    <property type="entry name" value="HEAT_IPO9_c"/>
    <property type="match status" value="1"/>
</dbReference>
<evidence type="ECO:0000256" key="2">
    <source>
        <dbReference type="ARBA" id="ARBA00022448"/>
    </source>
</evidence>
<comment type="subcellular location">
    <subcellularLocation>
        <location evidence="1">Nucleus</location>
    </subcellularLocation>
</comment>
<dbReference type="InterPro" id="IPR016024">
    <property type="entry name" value="ARM-type_fold"/>
</dbReference>
<dbReference type="EMBL" id="CDMZ01001521">
    <property type="protein sequence ID" value="CEM33800.1"/>
    <property type="molecule type" value="Genomic_DNA"/>
</dbReference>
<evidence type="ECO:0000256" key="4">
    <source>
        <dbReference type="ARBA" id="ARBA00023242"/>
    </source>
</evidence>